<protein>
    <submittedName>
        <fullName evidence="1">Uncharacterized protein</fullName>
    </submittedName>
</protein>
<name>A0ABQ8B5C9_BRANA</name>
<evidence type="ECO:0000313" key="2">
    <source>
        <dbReference type="Proteomes" id="UP000824890"/>
    </source>
</evidence>
<reference evidence="1 2" key="1">
    <citation type="submission" date="2021-05" db="EMBL/GenBank/DDBJ databases">
        <title>Genome Assembly of Synthetic Allotetraploid Brassica napus Reveals Homoeologous Exchanges between Subgenomes.</title>
        <authorList>
            <person name="Davis J.T."/>
        </authorList>
    </citation>
    <scope>NUCLEOTIDE SEQUENCE [LARGE SCALE GENOMIC DNA]</scope>
    <source>
        <strain evidence="2">cv. Da-Ae</strain>
        <tissue evidence="1">Seedling</tissue>
    </source>
</reference>
<accession>A0ABQ8B5C9</accession>
<dbReference type="EMBL" id="JAGKQM010000012">
    <property type="protein sequence ID" value="KAH0899984.1"/>
    <property type="molecule type" value="Genomic_DNA"/>
</dbReference>
<dbReference type="Proteomes" id="UP000824890">
    <property type="component" value="Unassembled WGS sequence"/>
</dbReference>
<proteinExistence type="predicted"/>
<comment type="caution">
    <text evidence="1">The sequence shown here is derived from an EMBL/GenBank/DDBJ whole genome shotgun (WGS) entry which is preliminary data.</text>
</comment>
<gene>
    <name evidence="1" type="ORF">HID58_049552</name>
</gene>
<keyword evidence="2" id="KW-1185">Reference proteome</keyword>
<evidence type="ECO:0000313" key="1">
    <source>
        <dbReference type="EMBL" id="KAH0899984.1"/>
    </source>
</evidence>
<organism evidence="1 2">
    <name type="scientific">Brassica napus</name>
    <name type="common">Rape</name>
    <dbReference type="NCBI Taxonomy" id="3708"/>
    <lineage>
        <taxon>Eukaryota</taxon>
        <taxon>Viridiplantae</taxon>
        <taxon>Streptophyta</taxon>
        <taxon>Embryophyta</taxon>
        <taxon>Tracheophyta</taxon>
        <taxon>Spermatophyta</taxon>
        <taxon>Magnoliopsida</taxon>
        <taxon>eudicotyledons</taxon>
        <taxon>Gunneridae</taxon>
        <taxon>Pentapetalae</taxon>
        <taxon>rosids</taxon>
        <taxon>malvids</taxon>
        <taxon>Brassicales</taxon>
        <taxon>Brassicaceae</taxon>
        <taxon>Brassiceae</taxon>
        <taxon>Brassica</taxon>
    </lineage>
</organism>
<sequence>MLQLLNGLYTNAKFVVSGVFCCDEVMKGEYLFLARIMFDKRNVLPCCREGFMIKQNSSSLRPQTASTARDIEIECDLLTSSPKDDLEFSIVQENI</sequence>